<gene>
    <name evidence="9" type="ORF">UA08_02117</name>
</gene>
<feature type="region of interest" description="Disordered" evidence="8">
    <location>
        <begin position="1"/>
        <end position="81"/>
    </location>
</feature>
<evidence type="ECO:0000256" key="8">
    <source>
        <dbReference type="SAM" id="MobiDB-lite"/>
    </source>
</evidence>
<evidence type="ECO:0000313" key="9">
    <source>
        <dbReference type="EMBL" id="OKL63338.1"/>
    </source>
</evidence>
<evidence type="ECO:0000256" key="5">
    <source>
        <dbReference type="ARBA" id="ARBA00023163"/>
    </source>
</evidence>
<dbReference type="OrthoDB" id="76676at2759"/>
<keyword evidence="3 7" id="KW-0805">Transcription regulation</keyword>
<feature type="compositionally biased region" description="Basic and acidic residues" evidence="8">
    <location>
        <begin position="408"/>
        <end position="422"/>
    </location>
</feature>
<feature type="compositionally biased region" description="Basic and acidic residues" evidence="8">
    <location>
        <begin position="181"/>
        <end position="195"/>
    </location>
</feature>
<dbReference type="STRING" id="1441469.A0A1Q5QBZ1"/>
<dbReference type="GeneID" id="31001872"/>
<reference evidence="9 10" key="1">
    <citation type="submission" date="2015-06" db="EMBL/GenBank/DDBJ databases">
        <title>Talaromyces atroroseus IBT 11181 draft genome.</title>
        <authorList>
            <person name="Rasmussen K.B."/>
            <person name="Rasmussen S."/>
            <person name="Petersen B."/>
            <person name="Sicheritz-Ponten T."/>
            <person name="Mortensen U.H."/>
            <person name="Thrane U."/>
        </authorList>
    </citation>
    <scope>NUCLEOTIDE SEQUENCE [LARGE SCALE GENOMIC DNA]</scope>
    <source>
        <strain evidence="9 10">IBT 11181</strain>
    </source>
</reference>
<dbReference type="GO" id="GO:0001096">
    <property type="term" value="F:TFIIF-class transcription factor complex binding"/>
    <property type="evidence" value="ECO:0007669"/>
    <property type="project" value="TreeGrafter"/>
</dbReference>
<feature type="region of interest" description="Disordered" evidence="8">
    <location>
        <begin position="396"/>
        <end position="631"/>
    </location>
</feature>
<feature type="compositionally biased region" description="Basic and acidic residues" evidence="8">
    <location>
        <begin position="459"/>
        <end position="482"/>
    </location>
</feature>
<dbReference type="RefSeq" id="XP_020123459.1">
    <property type="nucleotide sequence ID" value="XM_020261855.1"/>
</dbReference>
<dbReference type="GO" id="GO:0005674">
    <property type="term" value="C:transcription factor TFIIF complex"/>
    <property type="evidence" value="ECO:0007669"/>
    <property type="project" value="TreeGrafter"/>
</dbReference>
<comment type="caution">
    <text evidence="9">The sequence shown here is derived from an EMBL/GenBank/DDBJ whole genome shotgun (WGS) entry which is preliminary data.</text>
</comment>
<dbReference type="Proteomes" id="UP000214365">
    <property type="component" value="Unassembled WGS sequence"/>
</dbReference>
<evidence type="ECO:0000256" key="6">
    <source>
        <dbReference type="ARBA" id="ARBA00023242"/>
    </source>
</evidence>
<accession>A0A1Q5QBZ1</accession>
<dbReference type="GO" id="GO:0006367">
    <property type="term" value="P:transcription initiation at RNA polymerase II promoter"/>
    <property type="evidence" value="ECO:0007669"/>
    <property type="project" value="InterPro"/>
</dbReference>
<keyword evidence="4 7" id="KW-0238">DNA-binding</keyword>
<name>A0A1Q5QBZ1_TALAT</name>
<dbReference type="PANTHER" id="PTHR13011:SF0">
    <property type="entry name" value="GENERAL TRANSCRIPTION FACTOR IIF SUBUNIT 1"/>
    <property type="match status" value="1"/>
</dbReference>
<dbReference type="SUPFAM" id="SSF50916">
    <property type="entry name" value="Rap30/74 interaction domains"/>
    <property type="match status" value="1"/>
</dbReference>
<organism evidence="9 10">
    <name type="scientific">Talaromyces atroroseus</name>
    <dbReference type="NCBI Taxonomy" id="1441469"/>
    <lineage>
        <taxon>Eukaryota</taxon>
        <taxon>Fungi</taxon>
        <taxon>Dikarya</taxon>
        <taxon>Ascomycota</taxon>
        <taxon>Pezizomycotina</taxon>
        <taxon>Eurotiomycetes</taxon>
        <taxon>Eurotiomycetidae</taxon>
        <taxon>Eurotiales</taxon>
        <taxon>Trichocomaceae</taxon>
        <taxon>Talaromyces</taxon>
        <taxon>Talaromyces sect. Trachyspermi</taxon>
    </lineage>
</organism>
<dbReference type="InterPro" id="IPR011039">
    <property type="entry name" value="TFIIF_interaction"/>
</dbReference>
<dbReference type="Pfam" id="PF05793">
    <property type="entry name" value="TFIIF_alpha"/>
    <property type="match status" value="1"/>
</dbReference>
<proteinExistence type="inferred from homology"/>
<comment type="subcellular location">
    <subcellularLocation>
        <location evidence="1 7">Nucleus</location>
    </subcellularLocation>
</comment>
<feature type="compositionally biased region" description="Basic and acidic residues" evidence="8">
    <location>
        <begin position="144"/>
        <end position="164"/>
    </location>
</feature>
<feature type="compositionally biased region" description="Acidic residues" evidence="8">
    <location>
        <begin position="447"/>
        <end position="458"/>
    </location>
</feature>
<protein>
    <recommendedName>
        <fullName evidence="7">Transcription initiation factor IIF subunit alpha</fullName>
    </recommendedName>
</protein>
<dbReference type="PANTHER" id="PTHR13011">
    <property type="entry name" value="TFIIF-ALPHA"/>
    <property type="match status" value="1"/>
</dbReference>
<keyword evidence="6 7" id="KW-0539">Nucleus</keyword>
<dbReference type="EMBL" id="LFMY01000002">
    <property type="protein sequence ID" value="OKL63338.1"/>
    <property type="molecule type" value="Genomic_DNA"/>
</dbReference>
<dbReference type="GO" id="GO:0003677">
    <property type="term" value="F:DNA binding"/>
    <property type="evidence" value="ECO:0007669"/>
    <property type="project" value="UniProtKB-KW"/>
</dbReference>
<feature type="compositionally biased region" description="Polar residues" evidence="8">
    <location>
        <begin position="516"/>
        <end position="525"/>
    </location>
</feature>
<keyword evidence="10" id="KW-1185">Reference proteome</keyword>
<dbReference type="AlphaFoldDB" id="A0A1Q5QBZ1"/>
<sequence>MATPTDPKAIRTQPGGAPMMKIRRPRAADPLVRPKRRPPPGRNVAGNPAANGAPVSRLPIAAQSAMRNATEPPPIRLPRLNPRADVTVNGFSGSPLSTAVTDYPLVTTKRALREGLKHHVAKFISKKTIDPRNEEQFTRPVRLQRRDPRAKPAEPDALKQEDGKPGIQGANGMDEAEREEFEAKKAAREKEREENLAQIAPSASTAQKKPNYPKPKTQQVMKADMTAEEIAKARVKYEEALPWHLEDFDNKNTWVGNYEAALSETYAMFVLEPTGKMRMVPIDKWYRFNARSAFKTLTIEEAEKFMSKKIKDPRWFMEKQQEAVRQKELDAYAKQRKVYRGKEVATAGLEGDDMDFEEDRFADDEEVDAGLFEEDEDAKAAEKRIKQDQLKANIFNLKEEKDYDEEELKEKREREARKEFGKKVRKALQKREKNYDYSSGSDVNPYSDEESSDEDTDAENVKEEDKKTEDEKAAAKDKEKESGASTKGTSTPSGRPKHIDALKKPSGIGRKRIGSPNLSDASGTDTSRKKPKHAGVPSPNSALAASKKRNRVGGPGSGSDIEGGAASGADLSDTGKAKKLKLNLSRAGTPLGSRSGSPAPLRAGTPEGGSSLKAPARVSTPRPSVAANQSFPTPAEIHAAIPASGIASRDLLKIFHPRIGESKENHRRFIAIVKDVGVYGKEDRLLRPGVLKET</sequence>
<evidence type="ECO:0000256" key="1">
    <source>
        <dbReference type="ARBA" id="ARBA00004123"/>
    </source>
</evidence>
<feature type="region of interest" description="Disordered" evidence="8">
    <location>
        <begin position="131"/>
        <end position="221"/>
    </location>
</feature>
<comment type="function">
    <text evidence="7">TFIIF is a general transcription initiation factor that binds to RNA polymerase II and helps to recruit it to the initiation complex in collaboration with TFIIB. It promotes transcription elongation.</text>
</comment>
<dbReference type="InterPro" id="IPR008851">
    <property type="entry name" value="TFIIF-alpha"/>
</dbReference>
<feature type="compositionally biased region" description="Low complexity" evidence="8">
    <location>
        <begin position="42"/>
        <end position="55"/>
    </location>
</feature>
<evidence type="ECO:0000256" key="2">
    <source>
        <dbReference type="ARBA" id="ARBA00005249"/>
    </source>
</evidence>
<dbReference type="GO" id="GO:0032968">
    <property type="term" value="P:positive regulation of transcription elongation by RNA polymerase II"/>
    <property type="evidence" value="ECO:0007669"/>
    <property type="project" value="InterPro"/>
</dbReference>
<dbReference type="GO" id="GO:0016251">
    <property type="term" value="F:RNA polymerase II general transcription initiation factor activity"/>
    <property type="evidence" value="ECO:0007669"/>
    <property type="project" value="TreeGrafter"/>
</dbReference>
<keyword evidence="5 7" id="KW-0804">Transcription</keyword>
<evidence type="ECO:0000256" key="4">
    <source>
        <dbReference type="ARBA" id="ARBA00023125"/>
    </source>
</evidence>
<evidence type="ECO:0000256" key="7">
    <source>
        <dbReference type="RuleBase" id="RU366044"/>
    </source>
</evidence>
<evidence type="ECO:0000313" key="10">
    <source>
        <dbReference type="Proteomes" id="UP000214365"/>
    </source>
</evidence>
<feature type="compositionally biased region" description="Polar residues" evidence="8">
    <location>
        <begin position="483"/>
        <end position="493"/>
    </location>
</feature>
<comment type="similarity">
    <text evidence="2 7">Belongs to the TFIIF alpha subunit family.</text>
</comment>
<evidence type="ECO:0000256" key="3">
    <source>
        <dbReference type="ARBA" id="ARBA00023015"/>
    </source>
</evidence>